<evidence type="ECO:0000313" key="1">
    <source>
        <dbReference type="EMBL" id="KXO17596.1"/>
    </source>
</evidence>
<dbReference type="PATRIC" id="fig|28125.4.peg.922"/>
<comment type="caution">
    <text evidence="1">The sequence shown here is derived from an EMBL/GenBank/DDBJ whole genome shotgun (WGS) entry which is preliminary data.</text>
</comment>
<protein>
    <submittedName>
        <fullName evidence="1">Uncharacterized protein</fullName>
    </submittedName>
</protein>
<sequence>MIKSIIDSHITEQLYKIYKLDIDGFVNNRKQVKTFNFEYEWPVVDFLEPIFMPLFQNIDSNFIYLTKGYDIALNEIYSKFAREDFIEFMRGNKTYTPRGRSMESIDIYYMIGLTIFDETFEWLIHNNVDVGYLTFSFQVDKFNNEDVLNSLMNNKWFVHDKN</sequence>
<dbReference type="RefSeq" id="WP_048741715.1">
    <property type="nucleotide sequence ID" value="NZ_JUWN01000302.1"/>
</dbReference>
<gene>
    <name evidence="1" type="ORF">HMPREF3202_00936</name>
</gene>
<evidence type="ECO:0000313" key="2">
    <source>
        <dbReference type="Proteomes" id="UP000070093"/>
    </source>
</evidence>
<dbReference type="AlphaFoldDB" id="A0A137SYP8"/>
<organism evidence="1 2">
    <name type="scientific">Prevotella bivia</name>
    <dbReference type="NCBI Taxonomy" id="28125"/>
    <lineage>
        <taxon>Bacteria</taxon>
        <taxon>Pseudomonadati</taxon>
        <taxon>Bacteroidota</taxon>
        <taxon>Bacteroidia</taxon>
        <taxon>Bacteroidales</taxon>
        <taxon>Prevotellaceae</taxon>
        <taxon>Prevotella</taxon>
    </lineage>
</organism>
<proteinExistence type="predicted"/>
<dbReference type="Proteomes" id="UP000070093">
    <property type="component" value="Unassembled WGS sequence"/>
</dbReference>
<reference evidence="1 2" key="1">
    <citation type="submission" date="2016-02" db="EMBL/GenBank/DDBJ databases">
        <authorList>
            <person name="Wen L."/>
            <person name="He K."/>
            <person name="Yang H."/>
        </authorList>
    </citation>
    <scope>NUCLEOTIDE SEQUENCE [LARGE SCALE GENOMIC DNA]</scope>
    <source>
        <strain evidence="1 2">GED7880</strain>
    </source>
</reference>
<name>A0A137SYP8_9BACT</name>
<dbReference type="EMBL" id="LTAG01000038">
    <property type="protein sequence ID" value="KXO17596.1"/>
    <property type="molecule type" value="Genomic_DNA"/>
</dbReference>
<accession>A0A137SYP8</accession>